<dbReference type="SMART" id="SM00389">
    <property type="entry name" value="HOX"/>
    <property type="match status" value="1"/>
</dbReference>
<feature type="DNA-binding region" description="Homeobox" evidence="7">
    <location>
        <begin position="123"/>
        <end position="182"/>
    </location>
</feature>
<dbReference type="PROSITE" id="PS00027">
    <property type="entry name" value="HOMEOBOX_1"/>
    <property type="match status" value="1"/>
</dbReference>
<evidence type="ECO:0000256" key="7">
    <source>
        <dbReference type="PROSITE-ProRule" id="PRU00108"/>
    </source>
</evidence>
<dbReference type="STRING" id="36087.A0A077Z3N0"/>
<dbReference type="PROSITE" id="PS50071">
    <property type="entry name" value="HOMEOBOX_2"/>
    <property type="match status" value="1"/>
</dbReference>
<evidence type="ECO:0000259" key="9">
    <source>
        <dbReference type="PROSITE" id="PS50071"/>
    </source>
</evidence>
<dbReference type="CDD" id="cd00086">
    <property type="entry name" value="homeodomain"/>
    <property type="match status" value="1"/>
</dbReference>
<dbReference type="Proteomes" id="UP000030665">
    <property type="component" value="Unassembled WGS sequence"/>
</dbReference>
<evidence type="ECO:0000313" key="10">
    <source>
        <dbReference type="EMBL" id="CDW55107.1"/>
    </source>
</evidence>
<dbReference type="GO" id="GO:0048598">
    <property type="term" value="P:embryonic morphogenesis"/>
    <property type="evidence" value="ECO:0007669"/>
    <property type="project" value="TreeGrafter"/>
</dbReference>
<accession>A0A077Z3N0</accession>
<dbReference type="Gene3D" id="1.10.10.60">
    <property type="entry name" value="Homeodomain-like"/>
    <property type="match status" value="1"/>
</dbReference>
<evidence type="ECO:0000256" key="2">
    <source>
        <dbReference type="ARBA" id="ARBA00022473"/>
    </source>
</evidence>
<evidence type="ECO:0000256" key="1">
    <source>
        <dbReference type="ARBA" id="ARBA00004123"/>
    </source>
</evidence>
<keyword evidence="5 7" id="KW-0539">Nucleus</keyword>
<evidence type="ECO:0000256" key="3">
    <source>
        <dbReference type="ARBA" id="ARBA00023125"/>
    </source>
</evidence>
<dbReference type="GO" id="GO:0000977">
    <property type="term" value="F:RNA polymerase II transcription regulatory region sequence-specific DNA binding"/>
    <property type="evidence" value="ECO:0007669"/>
    <property type="project" value="TreeGrafter"/>
</dbReference>
<keyword evidence="2" id="KW-0217">Developmental protein</keyword>
<keyword evidence="3 7" id="KW-0238">DNA-binding</keyword>
<reference evidence="10" key="1">
    <citation type="submission" date="2014-01" db="EMBL/GenBank/DDBJ databases">
        <authorList>
            <person name="Aslett M."/>
        </authorList>
    </citation>
    <scope>NUCLEOTIDE SEQUENCE</scope>
</reference>
<dbReference type="PANTHER" id="PTHR24338">
    <property type="entry name" value="HOMEOBOX PROTEIN MSX"/>
    <property type="match status" value="1"/>
</dbReference>
<dbReference type="InterPro" id="IPR017970">
    <property type="entry name" value="Homeobox_CS"/>
</dbReference>
<dbReference type="InterPro" id="IPR001356">
    <property type="entry name" value="HD"/>
</dbReference>
<evidence type="ECO:0000256" key="6">
    <source>
        <dbReference type="ARBA" id="ARBA00038425"/>
    </source>
</evidence>
<dbReference type="SUPFAM" id="SSF46689">
    <property type="entry name" value="Homeodomain-like"/>
    <property type="match status" value="1"/>
</dbReference>
<dbReference type="InterPro" id="IPR050674">
    <property type="entry name" value="Msh_Homeobox_Regulators"/>
</dbReference>
<dbReference type="PANTHER" id="PTHR24338:SF0">
    <property type="entry name" value="MUSCLE SEGMENTATION HOMEOBOX"/>
    <property type="match status" value="1"/>
</dbReference>
<dbReference type="InterPro" id="IPR020479">
    <property type="entry name" value="HD_metazoa"/>
</dbReference>
<evidence type="ECO:0000256" key="8">
    <source>
        <dbReference type="RuleBase" id="RU000682"/>
    </source>
</evidence>
<gene>
    <name evidence="10" type="ORF">TTRE_0000337801</name>
</gene>
<keyword evidence="4 7" id="KW-0371">Homeobox</keyword>
<sequence>MEGNRSDGRSELASSLPAIQKLPFGVESLISTPHVPRNPGADWTTQMQANPGKALETRSSLTRTQEPLARTFLLPVVLNESSRPLMPFRITNNCYFSERSDQSHPTKDEQALMKCQLKKHKGNRKPRTPFTTHQLLHLERKFKQKQYLSVAERAEFSTSLNLTETQVKIWFQNRRAKAKRMQEMESARLKMSSTALFKPSVPNVLGTFPTSPLQYFPEEHIAGTSGILFPQPVFPQHPIRHY</sequence>
<comment type="subcellular location">
    <subcellularLocation>
        <location evidence="1 7 8">Nucleus</location>
    </subcellularLocation>
</comment>
<organism evidence="10 11">
    <name type="scientific">Trichuris trichiura</name>
    <name type="common">Whipworm</name>
    <name type="synonym">Trichocephalus trichiurus</name>
    <dbReference type="NCBI Taxonomy" id="36087"/>
    <lineage>
        <taxon>Eukaryota</taxon>
        <taxon>Metazoa</taxon>
        <taxon>Ecdysozoa</taxon>
        <taxon>Nematoda</taxon>
        <taxon>Enoplea</taxon>
        <taxon>Dorylaimia</taxon>
        <taxon>Trichinellida</taxon>
        <taxon>Trichuridae</taxon>
        <taxon>Trichuris</taxon>
    </lineage>
</organism>
<protein>
    <submittedName>
        <fullName evidence="10">Homeobox protein MSX-2</fullName>
    </submittedName>
</protein>
<dbReference type="PRINTS" id="PR00024">
    <property type="entry name" value="HOMEOBOX"/>
</dbReference>
<dbReference type="AlphaFoldDB" id="A0A077Z3N0"/>
<dbReference type="GO" id="GO:0005634">
    <property type="term" value="C:nucleus"/>
    <property type="evidence" value="ECO:0007669"/>
    <property type="project" value="UniProtKB-SubCell"/>
</dbReference>
<evidence type="ECO:0000256" key="4">
    <source>
        <dbReference type="ARBA" id="ARBA00023155"/>
    </source>
</evidence>
<dbReference type="GO" id="GO:0000981">
    <property type="term" value="F:DNA-binding transcription factor activity, RNA polymerase II-specific"/>
    <property type="evidence" value="ECO:0007669"/>
    <property type="project" value="InterPro"/>
</dbReference>
<evidence type="ECO:0000313" key="11">
    <source>
        <dbReference type="Proteomes" id="UP000030665"/>
    </source>
</evidence>
<keyword evidence="11" id="KW-1185">Reference proteome</keyword>
<name>A0A077Z3N0_TRITR</name>
<evidence type="ECO:0000256" key="5">
    <source>
        <dbReference type="ARBA" id="ARBA00023242"/>
    </source>
</evidence>
<feature type="domain" description="Homeobox" evidence="9">
    <location>
        <begin position="121"/>
        <end position="181"/>
    </location>
</feature>
<proteinExistence type="inferred from homology"/>
<reference evidence="10" key="2">
    <citation type="submission" date="2014-03" db="EMBL/GenBank/DDBJ databases">
        <title>The whipworm genome and dual-species transcriptomics of an intimate host-pathogen interaction.</title>
        <authorList>
            <person name="Foth B.J."/>
            <person name="Tsai I.J."/>
            <person name="Reid A.J."/>
            <person name="Bancroft A.J."/>
            <person name="Nichol S."/>
            <person name="Tracey A."/>
            <person name="Holroyd N."/>
            <person name="Cotton J.A."/>
            <person name="Stanley E.J."/>
            <person name="Zarowiecki M."/>
            <person name="Liu J.Z."/>
            <person name="Huckvale T."/>
            <person name="Cooper P.J."/>
            <person name="Grencis R.K."/>
            <person name="Berriman M."/>
        </authorList>
    </citation>
    <scope>NUCLEOTIDE SEQUENCE [LARGE SCALE GENOMIC DNA]</scope>
</reference>
<dbReference type="InterPro" id="IPR009057">
    <property type="entry name" value="Homeodomain-like_sf"/>
</dbReference>
<comment type="similarity">
    <text evidence="6">Belongs to the Msh homeobox family.</text>
</comment>
<dbReference type="Pfam" id="PF00046">
    <property type="entry name" value="Homeodomain"/>
    <property type="match status" value="1"/>
</dbReference>
<dbReference type="EMBL" id="HG805936">
    <property type="protein sequence ID" value="CDW55107.1"/>
    <property type="molecule type" value="Genomic_DNA"/>
</dbReference>
<dbReference type="OrthoDB" id="6159439at2759"/>